<evidence type="ECO:0000313" key="2">
    <source>
        <dbReference type="EMBL" id="AEB14605.1"/>
    </source>
</evidence>
<reference evidence="3" key="2">
    <citation type="submission" date="2011-04" db="EMBL/GenBank/DDBJ databases">
        <title>The complete genome of chromosome of Treponema succinifaciens DSM 2489.</title>
        <authorList>
            <person name="Lucas S."/>
            <person name="Copeland A."/>
            <person name="Lapidus A."/>
            <person name="Bruce D."/>
            <person name="Goodwin L."/>
            <person name="Pitluck S."/>
            <person name="Peters L."/>
            <person name="Kyrpides N."/>
            <person name="Mavromatis K."/>
            <person name="Ivanova N."/>
            <person name="Ovchinnikova G."/>
            <person name="Teshima H."/>
            <person name="Detter J.C."/>
            <person name="Tapia R."/>
            <person name="Han C."/>
            <person name="Land M."/>
            <person name="Hauser L."/>
            <person name="Markowitz V."/>
            <person name="Cheng J.-F."/>
            <person name="Hugenholtz P."/>
            <person name="Woyke T."/>
            <person name="Wu D."/>
            <person name="Gronow S."/>
            <person name="Wellnitz S."/>
            <person name="Brambilla E."/>
            <person name="Klenk H.-P."/>
            <person name="Eisen J.A."/>
        </authorList>
    </citation>
    <scope>NUCLEOTIDE SEQUENCE [LARGE SCALE GENOMIC DNA]</scope>
    <source>
        <strain evidence="3">ATCC 33096 / DSM 2489 / 6091</strain>
    </source>
</reference>
<keyword evidence="1" id="KW-0812">Transmembrane</keyword>
<feature type="transmembrane region" description="Helical" evidence="1">
    <location>
        <begin position="36"/>
        <end position="57"/>
    </location>
</feature>
<dbReference type="Proteomes" id="UP000006852">
    <property type="component" value="Chromosome"/>
</dbReference>
<gene>
    <name evidence="2" type="ordered locus">Tresu_1713</name>
</gene>
<evidence type="ECO:0000313" key="3">
    <source>
        <dbReference type="Proteomes" id="UP000006852"/>
    </source>
</evidence>
<protein>
    <submittedName>
        <fullName evidence="2">Uncharacterized protein</fullName>
    </submittedName>
</protein>
<dbReference type="HOGENOM" id="CLU_2120054_0_0_12"/>
<dbReference type="EMBL" id="CP002631">
    <property type="protein sequence ID" value="AEB14605.1"/>
    <property type="molecule type" value="Genomic_DNA"/>
</dbReference>
<reference evidence="2 3" key="1">
    <citation type="journal article" date="2011" name="Stand. Genomic Sci.">
        <title>Complete genome sequence of Treponema succinifaciens type strain (6091).</title>
        <authorList>
            <person name="Han C."/>
            <person name="Gronow S."/>
            <person name="Teshima H."/>
            <person name="Lapidus A."/>
            <person name="Nolan M."/>
            <person name="Lucas S."/>
            <person name="Hammon N."/>
            <person name="Deshpande S."/>
            <person name="Cheng J.F."/>
            <person name="Zeytun A."/>
            <person name="Tapia R."/>
            <person name="Goodwin L."/>
            <person name="Pitluck S."/>
            <person name="Liolios K."/>
            <person name="Pagani I."/>
            <person name="Ivanova N."/>
            <person name="Mavromatis K."/>
            <person name="Mikhailova N."/>
            <person name="Huntemann M."/>
            <person name="Pati A."/>
            <person name="Chen A."/>
            <person name="Palaniappan K."/>
            <person name="Land M."/>
            <person name="Hauser L."/>
            <person name="Brambilla E.M."/>
            <person name="Rohde M."/>
            <person name="Goker M."/>
            <person name="Woyke T."/>
            <person name="Bristow J."/>
            <person name="Eisen J.A."/>
            <person name="Markowitz V."/>
            <person name="Hugenholtz P."/>
            <person name="Kyrpides N.C."/>
            <person name="Klenk H.P."/>
            <person name="Detter J.C."/>
        </authorList>
    </citation>
    <scope>NUCLEOTIDE SEQUENCE [LARGE SCALE GENOMIC DNA]</scope>
    <source>
        <strain evidence="3">ATCC 33096 / DSM 2489 / 6091</strain>
    </source>
</reference>
<keyword evidence="1" id="KW-1133">Transmembrane helix</keyword>
<name>F2NSG9_TRES6</name>
<dbReference type="KEGG" id="tsu:Tresu_1713"/>
<organism evidence="2 3">
    <name type="scientific">Treponema succinifaciens (strain ATCC 33096 / DSM 2489 / 6091)</name>
    <dbReference type="NCBI Taxonomy" id="869209"/>
    <lineage>
        <taxon>Bacteria</taxon>
        <taxon>Pseudomonadati</taxon>
        <taxon>Spirochaetota</taxon>
        <taxon>Spirochaetia</taxon>
        <taxon>Spirochaetales</taxon>
        <taxon>Treponemataceae</taxon>
        <taxon>Treponema</taxon>
    </lineage>
</organism>
<feature type="transmembrane region" description="Helical" evidence="1">
    <location>
        <begin position="9"/>
        <end position="30"/>
    </location>
</feature>
<dbReference type="STRING" id="869209.Tresu_1713"/>
<evidence type="ECO:0000256" key="1">
    <source>
        <dbReference type="SAM" id="Phobius"/>
    </source>
</evidence>
<dbReference type="AlphaFoldDB" id="F2NSG9"/>
<sequence length="114" mass="13101">MATDLILRLIFHFFMTIGICILIHVFFSGFDLYENFLAIFIPLIFFAVSTTLAFIAVQNYIQSNSEEKNCYEITVNEKSFKTSDFKTKLDGSIEFTANDGTVIRASEYEIKKLN</sequence>
<dbReference type="GeneID" id="302998862"/>
<proteinExistence type="predicted"/>
<keyword evidence="3" id="KW-1185">Reference proteome</keyword>
<accession>F2NSG9</accession>
<keyword evidence="1" id="KW-0472">Membrane</keyword>
<dbReference type="RefSeq" id="WP_013701886.1">
    <property type="nucleotide sequence ID" value="NC_015385.1"/>
</dbReference>